<dbReference type="EMBL" id="JAVHJO010000017">
    <property type="protein sequence ID" value="KAK6525163.1"/>
    <property type="molecule type" value="Genomic_DNA"/>
</dbReference>
<reference evidence="2 3" key="1">
    <citation type="submission" date="2019-10" db="EMBL/GenBank/DDBJ databases">
        <authorList>
            <person name="Palmer J.M."/>
        </authorList>
    </citation>
    <scope>NUCLEOTIDE SEQUENCE [LARGE SCALE GENOMIC DNA]</scope>
    <source>
        <strain evidence="2 3">TWF694</strain>
    </source>
</reference>
<organism evidence="2 3">
    <name type="scientific">Orbilia ellipsospora</name>
    <dbReference type="NCBI Taxonomy" id="2528407"/>
    <lineage>
        <taxon>Eukaryota</taxon>
        <taxon>Fungi</taxon>
        <taxon>Dikarya</taxon>
        <taxon>Ascomycota</taxon>
        <taxon>Pezizomycotina</taxon>
        <taxon>Orbiliomycetes</taxon>
        <taxon>Orbiliales</taxon>
        <taxon>Orbiliaceae</taxon>
        <taxon>Orbilia</taxon>
    </lineage>
</organism>
<proteinExistence type="predicted"/>
<evidence type="ECO:0000256" key="1">
    <source>
        <dbReference type="SAM" id="MobiDB-lite"/>
    </source>
</evidence>
<feature type="region of interest" description="Disordered" evidence="1">
    <location>
        <begin position="59"/>
        <end position="78"/>
    </location>
</feature>
<sequence length="78" mass="8963">MGLAITVAARGAKKEKKQHRRKRSIIRELLGPLLSPKKKEKPRKAITVDMIKVMHKHVQEEEGQAPNLVPQEIEHRLL</sequence>
<evidence type="ECO:0000313" key="3">
    <source>
        <dbReference type="Proteomes" id="UP001365542"/>
    </source>
</evidence>
<dbReference type="AlphaFoldDB" id="A0AAV9WSS7"/>
<protein>
    <submittedName>
        <fullName evidence="2">Uncharacterized protein</fullName>
    </submittedName>
</protein>
<feature type="region of interest" description="Disordered" evidence="1">
    <location>
        <begin position="1"/>
        <end position="22"/>
    </location>
</feature>
<evidence type="ECO:0000313" key="2">
    <source>
        <dbReference type="EMBL" id="KAK6525163.1"/>
    </source>
</evidence>
<accession>A0AAV9WSS7</accession>
<feature type="compositionally biased region" description="Basic residues" evidence="1">
    <location>
        <begin position="11"/>
        <end position="22"/>
    </location>
</feature>
<name>A0AAV9WSS7_9PEZI</name>
<comment type="caution">
    <text evidence="2">The sequence shown here is derived from an EMBL/GenBank/DDBJ whole genome shotgun (WGS) entry which is preliminary data.</text>
</comment>
<keyword evidence="3" id="KW-1185">Reference proteome</keyword>
<gene>
    <name evidence="2" type="ORF">TWF694_005309</name>
</gene>
<dbReference type="Proteomes" id="UP001365542">
    <property type="component" value="Unassembled WGS sequence"/>
</dbReference>